<dbReference type="SUPFAM" id="SSF57424">
    <property type="entry name" value="LDL receptor-like module"/>
    <property type="match status" value="2"/>
</dbReference>
<keyword evidence="4" id="KW-0677">Repeat</keyword>
<evidence type="ECO:0000256" key="10">
    <source>
        <dbReference type="PROSITE-ProRule" id="PRU00461"/>
    </source>
</evidence>
<keyword evidence="3" id="KW-0254">Endocytosis</keyword>
<dbReference type="Gene3D" id="4.10.400.10">
    <property type="entry name" value="Low-density Lipoprotein Receptor"/>
    <property type="match status" value="2"/>
</dbReference>
<feature type="domain" description="EGF-like" evidence="13">
    <location>
        <begin position="359"/>
        <end position="398"/>
    </location>
</feature>
<dbReference type="GO" id="GO:0042813">
    <property type="term" value="F:Wnt receptor activity"/>
    <property type="evidence" value="ECO:0007669"/>
    <property type="project" value="TreeGrafter"/>
</dbReference>
<feature type="transmembrane region" description="Helical" evidence="12">
    <location>
        <begin position="1602"/>
        <end position="1623"/>
    </location>
</feature>
<keyword evidence="12" id="KW-1133">Transmembrane helix</keyword>
<evidence type="ECO:0000313" key="15">
    <source>
        <dbReference type="WBParaSite" id="SSTP_0000585900.1"/>
    </source>
</evidence>
<evidence type="ECO:0000256" key="4">
    <source>
        <dbReference type="ARBA" id="ARBA00022737"/>
    </source>
</evidence>
<keyword evidence="8" id="KW-0325">Glycoprotein</keyword>
<evidence type="ECO:0000256" key="5">
    <source>
        <dbReference type="ARBA" id="ARBA00023136"/>
    </source>
</evidence>
<comment type="caution">
    <text evidence="9">Lacks conserved residue(s) required for the propagation of feature annotation.</text>
</comment>
<protein>
    <submittedName>
        <fullName evidence="15 16">EGF-like domain-containing protein</fullName>
    </submittedName>
</protein>
<feature type="compositionally biased region" description="Polar residues" evidence="11">
    <location>
        <begin position="1798"/>
        <end position="1816"/>
    </location>
</feature>
<evidence type="ECO:0000256" key="7">
    <source>
        <dbReference type="ARBA" id="ARBA00023170"/>
    </source>
</evidence>
<keyword evidence="14" id="KW-1185">Reference proteome</keyword>
<keyword evidence="12" id="KW-0812">Transmembrane</keyword>
<dbReference type="Gene3D" id="2.40.128.620">
    <property type="match status" value="1"/>
</dbReference>
<dbReference type="WBParaSite" id="SSTP_0000585900.1">
    <property type="protein sequence ID" value="SSTP_0000585900.1"/>
    <property type="gene ID" value="SSTP_0000585900"/>
</dbReference>
<dbReference type="PROSITE" id="PS50068">
    <property type="entry name" value="LDLRA_2"/>
    <property type="match status" value="2"/>
</dbReference>
<proteinExistence type="predicted"/>
<keyword evidence="6" id="KW-1015">Disulfide bond</keyword>
<feature type="domain" description="EGF-like" evidence="13">
    <location>
        <begin position="1027"/>
        <end position="1067"/>
    </location>
</feature>
<dbReference type="InterPro" id="IPR000742">
    <property type="entry name" value="EGF"/>
</dbReference>
<dbReference type="GO" id="GO:0060070">
    <property type="term" value="P:canonical Wnt signaling pathway"/>
    <property type="evidence" value="ECO:0007669"/>
    <property type="project" value="TreeGrafter"/>
</dbReference>
<name>A0A0K0E8M7_STRER</name>
<feature type="domain" description="EGF-like" evidence="13">
    <location>
        <begin position="1386"/>
        <end position="1428"/>
    </location>
</feature>
<feature type="region of interest" description="Disordered" evidence="11">
    <location>
        <begin position="1758"/>
        <end position="1824"/>
    </location>
</feature>
<dbReference type="WBParaSite" id="TCONS_00001139.p1">
    <property type="protein sequence ID" value="TCONS_00001139.p1"/>
    <property type="gene ID" value="XLOC_001065"/>
</dbReference>
<dbReference type="SMART" id="SM00135">
    <property type="entry name" value="LY"/>
    <property type="match status" value="9"/>
</dbReference>
<dbReference type="InterPro" id="IPR000033">
    <property type="entry name" value="LDLR_classB_rpt"/>
</dbReference>
<organism evidence="15">
    <name type="scientific">Strongyloides stercoralis</name>
    <name type="common">Threadworm</name>
    <dbReference type="NCBI Taxonomy" id="6248"/>
    <lineage>
        <taxon>Eukaryota</taxon>
        <taxon>Metazoa</taxon>
        <taxon>Ecdysozoa</taxon>
        <taxon>Nematoda</taxon>
        <taxon>Chromadorea</taxon>
        <taxon>Rhabditida</taxon>
        <taxon>Tylenchina</taxon>
        <taxon>Panagrolaimomorpha</taxon>
        <taxon>Strongyloidoidea</taxon>
        <taxon>Strongyloididae</taxon>
        <taxon>Strongyloides</taxon>
    </lineage>
</organism>
<dbReference type="STRING" id="6248.A0A0K0E8M7"/>
<dbReference type="PROSITE" id="PS01209">
    <property type="entry name" value="LDLRA_1"/>
    <property type="match status" value="1"/>
</dbReference>
<feature type="transmembrane region" description="Helical" evidence="12">
    <location>
        <begin position="20"/>
        <end position="37"/>
    </location>
</feature>
<evidence type="ECO:0000313" key="16">
    <source>
        <dbReference type="WBParaSite" id="TCONS_00001139.p1"/>
    </source>
</evidence>
<evidence type="ECO:0000256" key="1">
    <source>
        <dbReference type="ARBA" id="ARBA00004167"/>
    </source>
</evidence>
<keyword evidence="2" id="KW-0245">EGF-like domain</keyword>
<evidence type="ECO:0000256" key="8">
    <source>
        <dbReference type="ARBA" id="ARBA00023180"/>
    </source>
</evidence>
<dbReference type="PANTHER" id="PTHR46513:SF44">
    <property type="entry name" value="LDL RECEPTOR RELATED PROTEIN 4"/>
    <property type="match status" value="1"/>
</dbReference>
<dbReference type="GO" id="GO:0006897">
    <property type="term" value="P:endocytosis"/>
    <property type="evidence" value="ECO:0007669"/>
    <property type="project" value="UniProtKB-KW"/>
</dbReference>
<comment type="subcellular location">
    <subcellularLocation>
        <location evidence="1">Membrane</location>
        <topology evidence="1">Single-pass membrane protein</topology>
    </subcellularLocation>
</comment>
<evidence type="ECO:0000256" key="11">
    <source>
        <dbReference type="SAM" id="MobiDB-lite"/>
    </source>
</evidence>
<evidence type="ECO:0000256" key="3">
    <source>
        <dbReference type="ARBA" id="ARBA00022583"/>
    </source>
</evidence>
<evidence type="ECO:0000256" key="6">
    <source>
        <dbReference type="ARBA" id="ARBA00023157"/>
    </source>
</evidence>
<dbReference type="Pfam" id="PF14670">
    <property type="entry name" value="FXa_inhibition"/>
    <property type="match status" value="1"/>
</dbReference>
<dbReference type="InterPro" id="IPR011042">
    <property type="entry name" value="6-blade_b-propeller_TolB-like"/>
</dbReference>
<dbReference type="CDD" id="cd00112">
    <property type="entry name" value="LDLa"/>
    <property type="match status" value="2"/>
</dbReference>
<dbReference type="SMART" id="SM00181">
    <property type="entry name" value="EGF"/>
    <property type="match status" value="4"/>
</dbReference>
<dbReference type="AlphaFoldDB" id="A0A0K0E8M7"/>
<dbReference type="InterPro" id="IPR050778">
    <property type="entry name" value="Cueball_EGF_LRP_Nidogen"/>
</dbReference>
<dbReference type="SUPFAM" id="SSF63825">
    <property type="entry name" value="YWTD domain"/>
    <property type="match status" value="3"/>
</dbReference>
<evidence type="ECO:0000259" key="13">
    <source>
        <dbReference type="SMART" id="SM00181"/>
    </source>
</evidence>
<feature type="compositionally biased region" description="Low complexity" evidence="11">
    <location>
        <begin position="1768"/>
        <end position="1786"/>
    </location>
</feature>
<feature type="repeat" description="LDL-receptor class B" evidence="10">
    <location>
        <begin position="456"/>
        <end position="501"/>
    </location>
</feature>
<dbReference type="PRINTS" id="PR00261">
    <property type="entry name" value="LDLRECEPTOR"/>
</dbReference>
<dbReference type="SMART" id="SM00192">
    <property type="entry name" value="LDLa"/>
    <property type="match status" value="3"/>
</dbReference>
<dbReference type="GO" id="GO:0017147">
    <property type="term" value="F:Wnt-protein binding"/>
    <property type="evidence" value="ECO:0007669"/>
    <property type="project" value="TreeGrafter"/>
</dbReference>
<keyword evidence="7" id="KW-0675">Receptor</keyword>
<dbReference type="GO" id="GO:0005886">
    <property type="term" value="C:plasma membrane"/>
    <property type="evidence" value="ECO:0007669"/>
    <property type="project" value="TreeGrafter"/>
</dbReference>
<dbReference type="SUPFAM" id="SSF57196">
    <property type="entry name" value="EGF/Laminin"/>
    <property type="match status" value="1"/>
</dbReference>
<reference evidence="15" key="1">
    <citation type="submission" date="2015-08" db="UniProtKB">
        <authorList>
            <consortium name="WormBaseParasite"/>
        </authorList>
    </citation>
    <scope>IDENTIFICATION</scope>
</reference>
<dbReference type="InterPro" id="IPR036055">
    <property type="entry name" value="LDL_receptor-like_sf"/>
</dbReference>
<evidence type="ECO:0000313" key="14">
    <source>
        <dbReference type="Proteomes" id="UP000035681"/>
    </source>
</evidence>
<evidence type="ECO:0000256" key="2">
    <source>
        <dbReference type="ARBA" id="ARBA00022536"/>
    </source>
</evidence>
<dbReference type="Proteomes" id="UP000035681">
    <property type="component" value="Unplaced"/>
</dbReference>
<feature type="domain" description="EGF-like" evidence="13">
    <location>
        <begin position="703"/>
        <end position="740"/>
    </location>
</feature>
<dbReference type="PANTHER" id="PTHR46513">
    <property type="entry name" value="VITELLOGENIN RECEPTOR-LIKE PROTEIN-RELATED-RELATED"/>
    <property type="match status" value="1"/>
</dbReference>
<dbReference type="Gene3D" id="2.120.10.30">
    <property type="entry name" value="TolB, C-terminal domain"/>
    <property type="match status" value="4"/>
</dbReference>
<accession>A0A0K0E8M7</accession>
<dbReference type="InterPro" id="IPR002172">
    <property type="entry name" value="LDrepeatLR_classA_rpt"/>
</dbReference>
<sequence length="1848" mass="212722">MRINKKWANLILSNNIQLFFLYFVIFLTYFITGIFSLRNISPNNSFKNTSSIFMLARKQSNIIVFNFSKKWNNPEEDINYQIISSKNILSKVSEIFPLIITGYWNKRKGYFLENWIENNRNNDFIRVVNLDNGTMEEKIEIIEHINEESVSSIAYDWTTNNLFVGVNTDSIQNTGRIDVCKEIGQNKTQCGTIIYRGLNNLESLSLDPLDGYMYWINRNSKRVERSFINGKHHEKHPFQENYYTISKIYKISSLSLDVVNKKLYYISSKTSISLNEIISCEMYQRDSCKSIINNINAFQIGLIENNIFWSSLTKIYGEIESCNINNCNETKMTIANSTNIEYFCFIGKENQPQRVNPNPCAINNGNCSHFCILHPGEPFYSCHCPVGINLLSDKKTCNPNGIEKILFIASASGLLYISLDTDEFIPRSILANNIIKNNDNNENSIILDIDYDNVNQYIYWIEEKKNKNIVRRIKLNGNYSEEVLISNKNESINSLKIDYYNDNIIWLDSSNGKIEMMSLKTKARKVIYFSKYLKKINTFAYDYNTGTVLFYEKRHAAYIIKKLQVDGNKETSLIHLPLESYPTGIEIDLKKEKFYWAESGSNSILSASLNDGRNVEIIISGLHNPQSISKLDNKLYFNSINDRGVNYILLDEIVNDSNDSLYEYIDENIKKINIYQISDNIINGNQKGLIAVNVKETNLTKLYCKNYGCSHICSVIDNNNVKCLCPSGMILNNLNPKECIDIEVSLIYSRFSIDDDLLQSSLVEKDNTITQERMYLDGISDSIQFIKPTKDGKFILIAGTGRNPSQFHQQIGFIKRINLINQKSETLLMSTSTPMITGLSIDEITGNIFFSNGYLKRIEVINKSGTVRRTFLWKNIDPIFVTVENTQNMIYFINDSMTIVRSSIYSNYENIFIIHKTKEPITSFTINSISKKIFWSTTSIHTSIGLLFSSDFDGSKKKQLYSSLKFHPLYLTTYLSKIYFYNKLNGTLMLYDNEKVNVIEQIDDLISMNIYYKNNLNFFKGIESQNPCGKDNEKNKCNYLCIPKNFVEYECLCNDHFELDKKTGTCKIYGEFLMISEGNKLLRIPILKSSNIKEIFSNSIPYYFDIPNIGEIHSLIFDPLSKYQYFYWIDSANPTFIYRSSFDITIPTITLDEIKELSLCKTFYYLSLDVYGRQIFLSCSTGNSLNSSSIHSFRITPNDNFQYTGTIIPENQYSPRQLSVYSKLNVLFFINALTDTTTQIIRCRFDGRNCKALSYTSTDDLPWHSLSLSIDEFTQRLIYVSPSTIFSKDVHIDLDLRKQLNINDKIHISQAFGMTGIAISHNYMAIGINSRANVGLYLLSYNISSHVGEFNDLISIQYYSPNHNENFKLIERVVSQEENTISKSFACYNSQCSHLCRSQRDFSYGKLNFECFCPYNLRLDPDNLNNCISTIPCKSYQFSCSDSLQCIHISKKCDRIIDCMDTSDENTDICYYNEFQTIDKEKLLKYNVGLWPCLSGVKSISKFEICDGKIDCPDKSDEMYCKCENPQTQFDCEIKSSFDFSIKTSFINIGKGSNYNGCIERYKLCDGFSDCINSTDEAKNLCNIIEATGYVKGTFNQRDKTFNLIIFGIGITIFLLLLCIIFINCFKRKKKKNVDINRSTETHVLLNQRQNNSQNPVVEVALKTYTVPSIIESNNKNSYILNSQSTNQLQHHNIIDRTGNAYFNVHHYTIDSSYTTAYDGMPQINGQYIKFYAPPPSAASLSTTYGVVKQVNNRSDSLLISNDDKKNYNSNKKSTSTQSNLSESSFSPPPPYERLLKHNSNQYKKSDGSRSSNNYHTLQNRNRRLNYRLQRTLVQEDAESDESNSNFI</sequence>
<keyword evidence="5 12" id="KW-0472">Membrane</keyword>
<evidence type="ECO:0000256" key="12">
    <source>
        <dbReference type="SAM" id="Phobius"/>
    </source>
</evidence>
<dbReference type="Pfam" id="PF00057">
    <property type="entry name" value="Ldl_recept_a"/>
    <property type="match status" value="1"/>
</dbReference>
<dbReference type="InterPro" id="IPR023415">
    <property type="entry name" value="LDLR_class-A_CS"/>
</dbReference>
<dbReference type="PROSITE" id="PS51120">
    <property type="entry name" value="LDLRB"/>
    <property type="match status" value="1"/>
</dbReference>
<evidence type="ECO:0000256" key="9">
    <source>
        <dbReference type="PROSITE-ProRule" id="PRU00124"/>
    </source>
</evidence>